<dbReference type="EMBL" id="CCYD01003042">
    <property type="protein sequence ID" value="CEG49283.1"/>
    <property type="molecule type" value="Genomic_DNA"/>
</dbReference>
<dbReference type="RefSeq" id="XP_024585652.1">
    <property type="nucleotide sequence ID" value="XM_024720455.1"/>
</dbReference>
<reference evidence="2" key="1">
    <citation type="submission" date="2014-09" db="EMBL/GenBank/DDBJ databases">
        <authorList>
            <person name="Sharma Rahul"/>
            <person name="Thines Marco"/>
        </authorList>
    </citation>
    <scope>NUCLEOTIDE SEQUENCE [LARGE SCALE GENOMIC DNA]</scope>
</reference>
<proteinExistence type="predicted"/>
<dbReference type="GeneID" id="36402109"/>
<evidence type="ECO:0000313" key="1">
    <source>
        <dbReference type="EMBL" id="CEG49283.1"/>
    </source>
</evidence>
<keyword evidence="2" id="KW-1185">Reference proteome</keyword>
<organism evidence="1 2">
    <name type="scientific">Plasmopara halstedii</name>
    <name type="common">Downy mildew of sunflower</name>
    <dbReference type="NCBI Taxonomy" id="4781"/>
    <lineage>
        <taxon>Eukaryota</taxon>
        <taxon>Sar</taxon>
        <taxon>Stramenopiles</taxon>
        <taxon>Oomycota</taxon>
        <taxon>Peronosporomycetes</taxon>
        <taxon>Peronosporales</taxon>
        <taxon>Peronosporaceae</taxon>
        <taxon>Plasmopara</taxon>
    </lineage>
</organism>
<name>A0A0N7L899_PLAHL</name>
<accession>A0A0N7L899</accession>
<dbReference type="AlphaFoldDB" id="A0A0N7L899"/>
<protein>
    <submittedName>
        <fullName evidence="1">Uncharacterized protein</fullName>
    </submittedName>
</protein>
<evidence type="ECO:0000313" key="2">
    <source>
        <dbReference type="Proteomes" id="UP000054928"/>
    </source>
</evidence>
<sequence>MCARLLSAQASHTFRAYCLKMAHLDDKRERIGAFTDKPLSYPPRVRTLCPFSISGDVANTVVELRRCSTQNQRDGPNSECRASLTIGATVMPIHAYIIT</sequence>
<dbReference type="Proteomes" id="UP000054928">
    <property type="component" value="Unassembled WGS sequence"/>
</dbReference>